<feature type="domain" description="RNA polymerase sigma-70 region 2" evidence="5">
    <location>
        <begin position="30"/>
        <end position="92"/>
    </location>
</feature>
<organism evidence="7 8">
    <name type="scientific">Pedobacter polaris</name>
    <dbReference type="NCBI Taxonomy" id="2571273"/>
    <lineage>
        <taxon>Bacteria</taxon>
        <taxon>Pseudomonadati</taxon>
        <taxon>Bacteroidota</taxon>
        <taxon>Sphingobacteriia</taxon>
        <taxon>Sphingobacteriales</taxon>
        <taxon>Sphingobacteriaceae</taxon>
        <taxon>Pedobacter</taxon>
    </lineage>
</organism>
<reference evidence="7 8" key="1">
    <citation type="submission" date="2019-04" db="EMBL/GenBank/DDBJ databases">
        <title>Pedobacter sp. RP-3-22 sp. nov., isolated from Arctic soil.</title>
        <authorList>
            <person name="Dahal R.H."/>
            <person name="Kim D.-U."/>
        </authorList>
    </citation>
    <scope>NUCLEOTIDE SEQUENCE [LARGE SCALE GENOMIC DNA]</scope>
    <source>
        <strain evidence="7 8">RP-3-22</strain>
    </source>
</reference>
<comment type="similarity">
    <text evidence="1">Belongs to the sigma-70 factor family. ECF subfamily.</text>
</comment>
<dbReference type="InterPro" id="IPR013325">
    <property type="entry name" value="RNA_pol_sigma_r2"/>
</dbReference>
<sequence>MESAYPNIENDISLFDLLKQGDESAFEKIYNRYWAELYNTAYKRLPEKEKCQDIIQNIFTDLWTRRAELEIDNPTAYLHTAVRFQVLKQISRSPKNTFITAHFETELISPLASDSELLEKEVKTLIELYIAALPEKRKNIFLMHYFEGLSTASIATKLNVSRKTVQNQLTTASHALKFKLTHMFLLILALSLI</sequence>
<evidence type="ECO:0000313" key="8">
    <source>
        <dbReference type="Proteomes" id="UP000309488"/>
    </source>
</evidence>
<dbReference type="NCBIfam" id="TIGR02937">
    <property type="entry name" value="sigma70-ECF"/>
    <property type="match status" value="1"/>
</dbReference>
<dbReference type="Gene3D" id="1.10.10.10">
    <property type="entry name" value="Winged helix-like DNA-binding domain superfamily/Winged helix DNA-binding domain"/>
    <property type="match status" value="1"/>
</dbReference>
<dbReference type="AlphaFoldDB" id="A0A4U1CHB4"/>
<dbReference type="Proteomes" id="UP000309488">
    <property type="component" value="Unassembled WGS sequence"/>
</dbReference>
<dbReference type="InterPro" id="IPR013249">
    <property type="entry name" value="RNA_pol_sigma70_r4_t2"/>
</dbReference>
<dbReference type="Pfam" id="PF08281">
    <property type="entry name" value="Sigma70_r4_2"/>
    <property type="match status" value="1"/>
</dbReference>
<dbReference type="SUPFAM" id="SSF88659">
    <property type="entry name" value="Sigma3 and sigma4 domains of RNA polymerase sigma factors"/>
    <property type="match status" value="1"/>
</dbReference>
<evidence type="ECO:0000256" key="1">
    <source>
        <dbReference type="ARBA" id="ARBA00010641"/>
    </source>
</evidence>
<dbReference type="InterPro" id="IPR036388">
    <property type="entry name" value="WH-like_DNA-bd_sf"/>
</dbReference>
<feature type="domain" description="RNA polymerase sigma factor 70 region 4 type 2" evidence="6">
    <location>
        <begin position="126"/>
        <end position="170"/>
    </location>
</feature>
<dbReference type="Pfam" id="PF04542">
    <property type="entry name" value="Sigma70_r2"/>
    <property type="match status" value="1"/>
</dbReference>
<dbReference type="GO" id="GO:0003677">
    <property type="term" value="F:DNA binding"/>
    <property type="evidence" value="ECO:0007669"/>
    <property type="project" value="InterPro"/>
</dbReference>
<evidence type="ECO:0000259" key="5">
    <source>
        <dbReference type="Pfam" id="PF04542"/>
    </source>
</evidence>
<dbReference type="InterPro" id="IPR007627">
    <property type="entry name" value="RNA_pol_sigma70_r2"/>
</dbReference>
<protein>
    <submittedName>
        <fullName evidence="7">Sigma-70 family RNA polymerase sigma factor</fullName>
    </submittedName>
</protein>
<dbReference type="EMBL" id="SWBR01000005">
    <property type="protein sequence ID" value="TKC05735.1"/>
    <property type="molecule type" value="Genomic_DNA"/>
</dbReference>
<dbReference type="InterPro" id="IPR013324">
    <property type="entry name" value="RNA_pol_sigma_r3/r4-like"/>
</dbReference>
<comment type="caution">
    <text evidence="7">The sequence shown here is derived from an EMBL/GenBank/DDBJ whole genome shotgun (WGS) entry which is preliminary data.</text>
</comment>
<dbReference type="PANTHER" id="PTHR43133:SF46">
    <property type="entry name" value="RNA POLYMERASE SIGMA-70 FACTOR ECF SUBFAMILY"/>
    <property type="match status" value="1"/>
</dbReference>
<dbReference type="GO" id="GO:0006352">
    <property type="term" value="P:DNA-templated transcription initiation"/>
    <property type="evidence" value="ECO:0007669"/>
    <property type="project" value="InterPro"/>
</dbReference>
<dbReference type="OrthoDB" id="679904at2"/>
<dbReference type="SUPFAM" id="SSF88946">
    <property type="entry name" value="Sigma2 domain of RNA polymerase sigma factors"/>
    <property type="match status" value="1"/>
</dbReference>
<dbReference type="GO" id="GO:0016987">
    <property type="term" value="F:sigma factor activity"/>
    <property type="evidence" value="ECO:0007669"/>
    <property type="project" value="UniProtKB-KW"/>
</dbReference>
<evidence type="ECO:0000259" key="6">
    <source>
        <dbReference type="Pfam" id="PF08281"/>
    </source>
</evidence>
<proteinExistence type="inferred from homology"/>
<name>A0A4U1CHB4_9SPHI</name>
<dbReference type="InterPro" id="IPR014284">
    <property type="entry name" value="RNA_pol_sigma-70_dom"/>
</dbReference>
<gene>
    <name evidence="7" type="ORF">FA048_17355</name>
</gene>
<keyword evidence="3" id="KW-0731">Sigma factor</keyword>
<evidence type="ECO:0000256" key="3">
    <source>
        <dbReference type="ARBA" id="ARBA00023082"/>
    </source>
</evidence>
<evidence type="ECO:0000256" key="2">
    <source>
        <dbReference type="ARBA" id="ARBA00023015"/>
    </source>
</evidence>
<accession>A0A4U1CHB4</accession>
<keyword evidence="4" id="KW-0804">Transcription</keyword>
<dbReference type="Gene3D" id="1.10.1740.10">
    <property type="match status" value="1"/>
</dbReference>
<dbReference type="InterPro" id="IPR039425">
    <property type="entry name" value="RNA_pol_sigma-70-like"/>
</dbReference>
<evidence type="ECO:0000256" key="4">
    <source>
        <dbReference type="ARBA" id="ARBA00023163"/>
    </source>
</evidence>
<dbReference type="PANTHER" id="PTHR43133">
    <property type="entry name" value="RNA POLYMERASE ECF-TYPE SIGMA FACTO"/>
    <property type="match status" value="1"/>
</dbReference>
<keyword evidence="8" id="KW-1185">Reference proteome</keyword>
<keyword evidence="2" id="KW-0805">Transcription regulation</keyword>
<evidence type="ECO:0000313" key="7">
    <source>
        <dbReference type="EMBL" id="TKC05735.1"/>
    </source>
</evidence>